<gene>
    <name evidence="1" type="ORF">CCAM_LOCUS21376</name>
</gene>
<dbReference type="InterPro" id="IPR036875">
    <property type="entry name" value="Znf_CCHC_sf"/>
</dbReference>
<keyword evidence="2" id="KW-1185">Reference proteome</keyword>
<dbReference type="GO" id="GO:0003676">
    <property type="term" value="F:nucleic acid binding"/>
    <property type="evidence" value="ECO:0007669"/>
    <property type="project" value="InterPro"/>
</dbReference>
<dbReference type="AlphaFoldDB" id="A0A484LSQ7"/>
<organism evidence="1 2">
    <name type="scientific">Cuscuta campestris</name>
    <dbReference type="NCBI Taxonomy" id="132261"/>
    <lineage>
        <taxon>Eukaryota</taxon>
        <taxon>Viridiplantae</taxon>
        <taxon>Streptophyta</taxon>
        <taxon>Embryophyta</taxon>
        <taxon>Tracheophyta</taxon>
        <taxon>Spermatophyta</taxon>
        <taxon>Magnoliopsida</taxon>
        <taxon>eudicotyledons</taxon>
        <taxon>Gunneridae</taxon>
        <taxon>Pentapetalae</taxon>
        <taxon>asterids</taxon>
        <taxon>lamiids</taxon>
        <taxon>Solanales</taxon>
        <taxon>Convolvulaceae</taxon>
        <taxon>Cuscuteae</taxon>
        <taxon>Cuscuta</taxon>
        <taxon>Cuscuta subgen. Grammica</taxon>
        <taxon>Cuscuta sect. Cleistogrammica</taxon>
    </lineage>
</organism>
<evidence type="ECO:0000313" key="1">
    <source>
        <dbReference type="EMBL" id="VFQ79600.1"/>
    </source>
</evidence>
<dbReference type="Pfam" id="PF14223">
    <property type="entry name" value="Retrotran_gag_2"/>
    <property type="match status" value="1"/>
</dbReference>
<sequence length="315" mass="36444">MRIFIQSNNFLLWRIIKNGEEVPMMKVGETTVPKTEDEYDAQDIKKIENNAKAINILYCAVNLDNYRKISCCSTAKDMWDKLEITYEGTNQVREAKIDFLTHEYELFRMKENEKIDEMFERFSKIINDLHALKKTYTDKELVRKILRSLTPEWRSKADAIQESIGITNVTIDGLRDEFGIVLKKFHKFMSQEYERKGKKQGGPPKYYGCGEVGHIKPKCPNAKNKKKMFKKHRAYISWGGDSGDESSEGEENESANLCLMAHEEPPEEEQVAKLEGTLKKFGVSHKNLYDVLDNLQLTKHGLAHVISKPLRDSVR</sequence>
<evidence type="ECO:0000313" key="2">
    <source>
        <dbReference type="Proteomes" id="UP000595140"/>
    </source>
</evidence>
<protein>
    <recommendedName>
        <fullName evidence="3">CCHC-type domain-containing protein</fullName>
    </recommendedName>
</protein>
<name>A0A484LSQ7_9ASTE</name>
<dbReference type="PANTHER" id="PTHR34676:SF15">
    <property type="entry name" value="ZINC FINGER, CCHC-TYPE-RELATED"/>
    <property type="match status" value="1"/>
</dbReference>
<dbReference type="OrthoDB" id="1698982at2759"/>
<dbReference type="PANTHER" id="PTHR34676">
    <property type="entry name" value="DUF4219 DOMAIN-CONTAINING PROTEIN-RELATED"/>
    <property type="match status" value="1"/>
</dbReference>
<evidence type="ECO:0008006" key="3">
    <source>
        <dbReference type="Google" id="ProtNLM"/>
    </source>
</evidence>
<dbReference type="Proteomes" id="UP000595140">
    <property type="component" value="Unassembled WGS sequence"/>
</dbReference>
<dbReference type="EMBL" id="OOIL02001989">
    <property type="protein sequence ID" value="VFQ79600.1"/>
    <property type="molecule type" value="Genomic_DNA"/>
</dbReference>
<proteinExistence type="predicted"/>
<reference evidence="1 2" key="1">
    <citation type="submission" date="2018-04" db="EMBL/GenBank/DDBJ databases">
        <authorList>
            <person name="Vogel A."/>
        </authorList>
    </citation>
    <scope>NUCLEOTIDE SEQUENCE [LARGE SCALE GENOMIC DNA]</scope>
</reference>
<accession>A0A484LSQ7</accession>
<dbReference type="GO" id="GO:0008270">
    <property type="term" value="F:zinc ion binding"/>
    <property type="evidence" value="ECO:0007669"/>
    <property type="project" value="InterPro"/>
</dbReference>
<dbReference type="SUPFAM" id="SSF57756">
    <property type="entry name" value="Retrovirus zinc finger-like domains"/>
    <property type="match status" value="1"/>
</dbReference>